<organism evidence="2 3">
    <name type="scientific">Puccinia coronata f. sp. avenae</name>
    <dbReference type="NCBI Taxonomy" id="200324"/>
    <lineage>
        <taxon>Eukaryota</taxon>
        <taxon>Fungi</taxon>
        <taxon>Dikarya</taxon>
        <taxon>Basidiomycota</taxon>
        <taxon>Pucciniomycotina</taxon>
        <taxon>Pucciniomycetes</taxon>
        <taxon>Pucciniales</taxon>
        <taxon>Pucciniaceae</taxon>
        <taxon>Puccinia</taxon>
    </lineage>
</organism>
<dbReference type="AlphaFoldDB" id="A0A2N5V3N3"/>
<evidence type="ECO:0000313" key="3">
    <source>
        <dbReference type="Proteomes" id="UP000235392"/>
    </source>
</evidence>
<proteinExistence type="predicted"/>
<dbReference type="Proteomes" id="UP000235392">
    <property type="component" value="Unassembled WGS sequence"/>
</dbReference>
<comment type="caution">
    <text evidence="2">The sequence shown here is derived from an EMBL/GenBank/DDBJ whole genome shotgun (WGS) entry which is preliminary data.</text>
</comment>
<sequence length="126" mass="13494">MVTPKKIPVFLGANIWNPLKLRAGAGAEGPDDAKAHDHALSDPFQLPAQPRPARPFQPATFCCSCHHHHSGTGLAADHGLAASDTLADGAFLRMALDPLALTWSATTPAHCHHHPHHRRSPHPELA</sequence>
<gene>
    <name evidence="2" type="ORF">PCASD_05127</name>
</gene>
<evidence type="ECO:0000256" key="1">
    <source>
        <dbReference type="SAM" id="MobiDB-lite"/>
    </source>
</evidence>
<feature type="compositionally biased region" description="Basic and acidic residues" evidence="1">
    <location>
        <begin position="31"/>
        <end position="40"/>
    </location>
</feature>
<name>A0A2N5V3N3_9BASI</name>
<dbReference type="EMBL" id="PGCI01000056">
    <property type="protein sequence ID" value="PLW44609.1"/>
    <property type="molecule type" value="Genomic_DNA"/>
</dbReference>
<accession>A0A2N5V3N3</accession>
<feature type="region of interest" description="Disordered" evidence="1">
    <location>
        <begin position="24"/>
        <end position="51"/>
    </location>
</feature>
<protein>
    <submittedName>
        <fullName evidence="2">Uncharacterized protein</fullName>
    </submittedName>
</protein>
<evidence type="ECO:0000313" key="2">
    <source>
        <dbReference type="EMBL" id="PLW44609.1"/>
    </source>
</evidence>
<reference evidence="2 3" key="1">
    <citation type="submission" date="2017-11" db="EMBL/GenBank/DDBJ databases">
        <title>De novo assembly and phasing of dikaryotic genomes from two isolates of Puccinia coronata f. sp. avenae, the causal agent of oat crown rust.</title>
        <authorList>
            <person name="Miller M.E."/>
            <person name="Zhang Y."/>
            <person name="Omidvar V."/>
            <person name="Sperschneider J."/>
            <person name="Schwessinger B."/>
            <person name="Raley C."/>
            <person name="Palmer J.M."/>
            <person name="Garnica D."/>
            <person name="Upadhyaya N."/>
            <person name="Rathjen J."/>
            <person name="Taylor J.M."/>
            <person name="Park R.F."/>
            <person name="Dodds P.N."/>
            <person name="Hirsch C.D."/>
            <person name="Kianian S.F."/>
            <person name="Figueroa M."/>
        </authorList>
    </citation>
    <scope>NUCLEOTIDE SEQUENCE [LARGE SCALE GENOMIC DNA]</scope>
    <source>
        <strain evidence="2">12SD80</strain>
    </source>
</reference>